<dbReference type="STRING" id="947013.SAMN04488109_4367"/>
<dbReference type="InterPro" id="IPR050250">
    <property type="entry name" value="Macrolide_Exporter_MacB"/>
</dbReference>
<keyword evidence="5 6" id="KW-0472">Membrane</keyword>
<dbReference type="OrthoDB" id="5933722at2"/>
<feature type="domain" description="MacB-like periplasmic core" evidence="8">
    <location>
        <begin position="471"/>
        <end position="613"/>
    </location>
</feature>
<dbReference type="InterPro" id="IPR025857">
    <property type="entry name" value="MacB_PCD"/>
</dbReference>
<gene>
    <name evidence="9" type="ORF">SAMN04488109_4367</name>
</gene>
<dbReference type="PANTHER" id="PTHR30572">
    <property type="entry name" value="MEMBRANE COMPONENT OF TRANSPORTER-RELATED"/>
    <property type="match status" value="1"/>
</dbReference>
<dbReference type="EMBL" id="FQWQ01000003">
    <property type="protein sequence ID" value="SHH56091.1"/>
    <property type="molecule type" value="Genomic_DNA"/>
</dbReference>
<dbReference type="Proteomes" id="UP000184212">
    <property type="component" value="Unassembled WGS sequence"/>
</dbReference>
<feature type="transmembrane region" description="Helical" evidence="6">
    <location>
        <begin position="390"/>
        <end position="416"/>
    </location>
</feature>
<feature type="transmembrane region" description="Helical" evidence="6">
    <location>
        <begin position="688"/>
        <end position="712"/>
    </location>
</feature>
<comment type="subcellular location">
    <subcellularLocation>
        <location evidence="1">Cell membrane</location>
        <topology evidence="1">Multi-pass membrane protein</topology>
    </subcellularLocation>
</comment>
<evidence type="ECO:0000256" key="1">
    <source>
        <dbReference type="ARBA" id="ARBA00004651"/>
    </source>
</evidence>
<feature type="domain" description="ABC3 transporter permease C-terminal" evidence="7">
    <location>
        <begin position="691"/>
        <end position="803"/>
    </location>
</feature>
<feature type="domain" description="MacB-like periplasmic core" evidence="8">
    <location>
        <begin position="20"/>
        <end position="250"/>
    </location>
</feature>
<feature type="transmembrane region" description="Helical" evidence="6">
    <location>
        <begin position="437"/>
        <end position="458"/>
    </location>
</feature>
<dbReference type="RefSeq" id="WP_073138192.1">
    <property type="nucleotide sequence ID" value="NZ_FQWQ01000003.1"/>
</dbReference>
<dbReference type="GO" id="GO:0005886">
    <property type="term" value="C:plasma membrane"/>
    <property type="evidence" value="ECO:0007669"/>
    <property type="project" value="UniProtKB-SubCell"/>
</dbReference>
<feature type="transmembrane region" description="Helical" evidence="6">
    <location>
        <begin position="21"/>
        <end position="41"/>
    </location>
</feature>
<protein>
    <submittedName>
        <fullName evidence="9">Putative ABC transport system permease protein</fullName>
    </submittedName>
</protein>
<feature type="domain" description="ABC3 transporter permease C-terminal" evidence="7">
    <location>
        <begin position="302"/>
        <end position="408"/>
    </location>
</feature>
<accession>A0A1M5TZN7</accession>
<proteinExistence type="predicted"/>
<evidence type="ECO:0000256" key="2">
    <source>
        <dbReference type="ARBA" id="ARBA00022475"/>
    </source>
</evidence>
<feature type="transmembrane region" description="Helical" evidence="6">
    <location>
        <begin position="347"/>
        <end position="370"/>
    </location>
</feature>
<keyword evidence="4 6" id="KW-1133">Transmembrane helix</keyword>
<name>A0A1M5TZN7_9BACT</name>
<evidence type="ECO:0000259" key="7">
    <source>
        <dbReference type="Pfam" id="PF02687"/>
    </source>
</evidence>
<feature type="transmembrane region" description="Helical" evidence="6">
    <location>
        <begin position="724"/>
        <end position="757"/>
    </location>
</feature>
<keyword evidence="2" id="KW-1003">Cell membrane</keyword>
<evidence type="ECO:0000313" key="10">
    <source>
        <dbReference type="Proteomes" id="UP000184212"/>
    </source>
</evidence>
<feature type="transmembrane region" description="Helical" evidence="6">
    <location>
        <begin position="777"/>
        <end position="797"/>
    </location>
</feature>
<organism evidence="9 10">
    <name type="scientific">Chryseolinea serpens</name>
    <dbReference type="NCBI Taxonomy" id="947013"/>
    <lineage>
        <taxon>Bacteria</taxon>
        <taxon>Pseudomonadati</taxon>
        <taxon>Bacteroidota</taxon>
        <taxon>Cytophagia</taxon>
        <taxon>Cytophagales</taxon>
        <taxon>Fulvivirgaceae</taxon>
        <taxon>Chryseolinea</taxon>
    </lineage>
</organism>
<evidence type="ECO:0000256" key="3">
    <source>
        <dbReference type="ARBA" id="ARBA00022692"/>
    </source>
</evidence>
<evidence type="ECO:0000256" key="5">
    <source>
        <dbReference type="ARBA" id="ARBA00023136"/>
    </source>
</evidence>
<dbReference type="GO" id="GO:0022857">
    <property type="term" value="F:transmembrane transporter activity"/>
    <property type="evidence" value="ECO:0007669"/>
    <property type="project" value="TreeGrafter"/>
</dbReference>
<evidence type="ECO:0000313" key="9">
    <source>
        <dbReference type="EMBL" id="SHH56091.1"/>
    </source>
</evidence>
<sequence length="811" mass="90297">MIRNYFTLAIRNLQKRKLYSFINIFGLAIGVAVCLVILKYVDFELSYDTFHPNAANVYRTTTMSYRAGEFRGNSIISGYAQGPAMLADVPEVKRYIRTHPMYGGAVVIYKRDNGDPSTFHEENMQFADSTFLDVFTYTALEGDLNTALDNPASVVITKKMADKYFKPGEDPLGKILKISGGWADGDYEVTAVLKEVPGNSHFQFDFLFPTHNLLRNEQYTHDNGWGWNNFVTYVELHDHTDPKKVEAKLPAFVDKYRGKDLAESNSKNVLKLQPILDIHLSPGLDYESSATVSVNTIYFFVVIAIFVLAIAWVNYINLSTARAMERAREVGIKKSVGAHRSQLIGQFIFESVLVNFISVVLATLLAVGLLPVLGDIVGKDLTFDFGDYRFWVVLTTLFLIGSFVSGIYPAFILSSFKITEVLKGKVEKMTGGFSLRKALVVFQFASSLILIAGTFAIYRQMIFMKNQDKGLTMDQMLIVNGPSVLDRKSAKMRLMSLKDQIKEVPGVTGVATSAAIPGGGYNWGTGMRRSGTEQQESKDGKVVWVDPDFVSTYGITILAGRSFNPSIASDMRSVLVNEAALTTFGLGTAEHALEERLLLGGDTVQILGVLKNYHWNSLKTEHSPWLLKADTISGHNYSIHINSNNMQTTIAKIESLYKEAFPGNPFDYYFLDDFFNSQYKSEQQFGKIFSMFSMLAIVIACLGLWGLASFTTAQKLKEIGIRKVLGASVGSIMSLLSWQFFKLVLIASVIAIPLTWYGIDAWLAGFAFRIGMQWDMFVVPVVILALLSLGTISLQIFRGANINPAKILRTE</sequence>
<keyword evidence="3 6" id="KW-0812">Transmembrane</keyword>
<keyword evidence="10" id="KW-1185">Reference proteome</keyword>
<evidence type="ECO:0000259" key="8">
    <source>
        <dbReference type="Pfam" id="PF12704"/>
    </source>
</evidence>
<reference evidence="9 10" key="1">
    <citation type="submission" date="2016-11" db="EMBL/GenBank/DDBJ databases">
        <authorList>
            <person name="Jaros S."/>
            <person name="Januszkiewicz K."/>
            <person name="Wedrychowicz H."/>
        </authorList>
    </citation>
    <scope>NUCLEOTIDE SEQUENCE [LARGE SCALE GENOMIC DNA]</scope>
    <source>
        <strain evidence="9 10">DSM 24574</strain>
    </source>
</reference>
<evidence type="ECO:0000256" key="6">
    <source>
        <dbReference type="SAM" id="Phobius"/>
    </source>
</evidence>
<dbReference type="Pfam" id="PF02687">
    <property type="entry name" value="FtsX"/>
    <property type="match status" value="2"/>
</dbReference>
<dbReference type="Pfam" id="PF12704">
    <property type="entry name" value="MacB_PCD"/>
    <property type="match status" value="2"/>
</dbReference>
<evidence type="ECO:0000256" key="4">
    <source>
        <dbReference type="ARBA" id="ARBA00022989"/>
    </source>
</evidence>
<feature type="transmembrane region" description="Helical" evidence="6">
    <location>
        <begin position="297"/>
        <end position="318"/>
    </location>
</feature>
<dbReference type="InterPro" id="IPR003838">
    <property type="entry name" value="ABC3_permease_C"/>
</dbReference>
<dbReference type="AlphaFoldDB" id="A0A1M5TZN7"/>
<dbReference type="PANTHER" id="PTHR30572:SF18">
    <property type="entry name" value="ABC-TYPE MACROLIDE FAMILY EXPORT SYSTEM PERMEASE COMPONENT 2"/>
    <property type="match status" value="1"/>
</dbReference>